<dbReference type="PANTHER" id="PTHR43798">
    <property type="entry name" value="MONOACYLGLYCEROL LIPASE"/>
    <property type="match status" value="1"/>
</dbReference>
<proteinExistence type="predicted"/>
<evidence type="ECO:0000259" key="1">
    <source>
        <dbReference type="Pfam" id="PF00561"/>
    </source>
</evidence>
<reference evidence="3" key="1">
    <citation type="submission" date="2016-08" db="EMBL/GenBank/DDBJ databases">
        <authorList>
            <person name="Varghese N."/>
            <person name="Submissions Spin"/>
        </authorList>
    </citation>
    <scope>NUCLEOTIDE SEQUENCE [LARGE SCALE GENOMIC DNA]</scope>
    <source>
        <strain evidence="3">P1-7</strain>
    </source>
</reference>
<dbReference type="OrthoDB" id="9791366at2"/>
<evidence type="ECO:0000313" key="3">
    <source>
        <dbReference type="Proteomes" id="UP000199205"/>
    </source>
</evidence>
<name>A0A1C3TYX4_9HYPH</name>
<dbReference type="EMBL" id="FMAF01000001">
    <property type="protein sequence ID" value="SCB08348.1"/>
    <property type="molecule type" value="Genomic_DNA"/>
</dbReference>
<dbReference type="Proteomes" id="UP000199205">
    <property type="component" value="Unassembled WGS sequence"/>
</dbReference>
<feature type="domain" description="AB hydrolase-1" evidence="1">
    <location>
        <begin position="38"/>
        <end position="176"/>
    </location>
</feature>
<protein>
    <submittedName>
        <fullName evidence="2">Pimeloyl-ACP methyl ester carboxylesterase</fullName>
    </submittedName>
</protein>
<dbReference type="InterPro" id="IPR029058">
    <property type="entry name" value="AB_hydrolase_fold"/>
</dbReference>
<dbReference type="GO" id="GO:0046464">
    <property type="term" value="P:acylglycerol catabolic process"/>
    <property type="evidence" value="ECO:0007669"/>
    <property type="project" value="TreeGrafter"/>
</dbReference>
<sequence>MRSDDQSGFIARTIAAPDGLQLYTRDYGGGQSANLARPPVICLPGLTRNSRDFHQLALLPSRDPTVPRRVITLDARGRGSSAWDADKSHYNLAVEAQDVLTVCAALDIPQAIFIGTSRGGLVLHMLAASRPDVLKAVILNDIGPVLEKVGLVDIRDYLNRDRKPADWDEAVDILRQNHGSAFTALGDGDWQDMARAIYAFTDGKPVADYDPAIAAQMQSLDLEAPLPDLWAQFEGFHGIPLMVIRGENSKLLTTATTAEMASRHQGTVIKTATGQGHAPILHLGDIPDAIRSFLSAV</sequence>
<dbReference type="GO" id="GO:0047372">
    <property type="term" value="F:monoacylglycerol lipase activity"/>
    <property type="evidence" value="ECO:0007669"/>
    <property type="project" value="TreeGrafter"/>
</dbReference>
<gene>
    <name evidence="2" type="ORF">GA0061101_101203</name>
</gene>
<dbReference type="Gene3D" id="3.40.50.1820">
    <property type="entry name" value="alpha/beta hydrolase"/>
    <property type="match status" value="1"/>
</dbReference>
<dbReference type="GO" id="GO:0016020">
    <property type="term" value="C:membrane"/>
    <property type="evidence" value="ECO:0007669"/>
    <property type="project" value="TreeGrafter"/>
</dbReference>
<dbReference type="RefSeq" id="WP_092572835.1">
    <property type="nucleotide sequence ID" value="NZ_FMAF01000001.1"/>
</dbReference>
<organism evidence="2 3">
    <name type="scientific">Rhizobium lusitanum</name>
    <dbReference type="NCBI Taxonomy" id="293958"/>
    <lineage>
        <taxon>Bacteria</taxon>
        <taxon>Pseudomonadati</taxon>
        <taxon>Pseudomonadota</taxon>
        <taxon>Alphaproteobacteria</taxon>
        <taxon>Hyphomicrobiales</taxon>
        <taxon>Rhizobiaceae</taxon>
        <taxon>Rhizobium/Agrobacterium group</taxon>
        <taxon>Rhizobium</taxon>
    </lineage>
</organism>
<dbReference type="InterPro" id="IPR000073">
    <property type="entry name" value="AB_hydrolase_1"/>
</dbReference>
<dbReference type="InterPro" id="IPR050266">
    <property type="entry name" value="AB_hydrolase_sf"/>
</dbReference>
<dbReference type="Pfam" id="PF00561">
    <property type="entry name" value="Abhydrolase_1"/>
    <property type="match status" value="1"/>
</dbReference>
<accession>A0A1C3TYX4</accession>
<dbReference type="AlphaFoldDB" id="A0A1C3TYX4"/>
<dbReference type="SUPFAM" id="SSF53474">
    <property type="entry name" value="alpha/beta-Hydrolases"/>
    <property type="match status" value="1"/>
</dbReference>
<dbReference type="PANTHER" id="PTHR43798:SF33">
    <property type="entry name" value="HYDROLASE, PUTATIVE (AFU_ORTHOLOGUE AFUA_2G14860)-RELATED"/>
    <property type="match status" value="1"/>
</dbReference>
<evidence type="ECO:0000313" key="2">
    <source>
        <dbReference type="EMBL" id="SCB08348.1"/>
    </source>
</evidence>